<dbReference type="EMBL" id="BNAJ01000003">
    <property type="protein sequence ID" value="GHF41076.1"/>
    <property type="molecule type" value="Genomic_DNA"/>
</dbReference>
<reference evidence="2 3" key="3">
    <citation type="submission" date="2020-08" db="EMBL/GenBank/DDBJ databases">
        <title>Genomic Encyclopedia of Type Strains, Phase IV (KMG-IV): sequencing the most valuable type-strain genomes for metagenomic binning, comparative biology and taxonomic classification.</title>
        <authorList>
            <person name="Goeker M."/>
        </authorList>
    </citation>
    <scope>NUCLEOTIDE SEQUENCE [LARGE SCALE GENOMIC DNA]</scope>
    <source>
        <strain evidence="2 3">DSM 27521</strain>
    </source>
</reference>
<dbReference type="EMBL" id="JACHFK010000003">
    <property type="protein sequence ID" value="MBB5376064.1"/>
    <property type="molecule type" value="Genomic_DNA"/>
</dbReference>
<dbReference type="Proteomes" id="UP000619376">
    <property type="component" value="Unassembled WGS sequence"/>
</dbReference>
<accession>A0A7W8KGE4</accession>
<proteinExistence type="predicted"/>
<evidence type="ECO:0000313" key="4">
    <source>
        <dbReference type="Proteomes" id="UP000619376"/>
    </source>
</evidence>
<protein>
    <submittedName>
        <fullName evidence="2">Uncharacterized protein</fullName>
    </submittedName>
</protein>
<sequence>MKATERYLRQATRGLWGQKKRDVMTELRGAIEDKIYRHRLWGLSESEAERAALRDLGNPVVIARDLTAVHTAPQVARMTLLLGIAGLLGLQAVAQTTPIRSTVLPQAFRDICSYPSGADLQTLSAADRSRFQRIVARKGGPAGFLTSCRRDAAQSGAHTVLRVKDVLAALTAGSINVGDQTDYTSATSTTPLIVHTGLTQGALYQTTDIGGERYIGLGDLIAFLSFATREPLHLTGTRNPVLQVGAVKLRLGSEEAPITATNVVAGVILRRLGGINLPRPAELAYAPDSPTAPTSAPRLTVRGRDGELFAVIQNFERIKGNSAEWLMVRARVNGSVPIAFQTITPAPRLVTTLAELNAATARKENAVMVYRVNADDLRHVTLVQVPAAQLAFLAKGNR</sequence>
<gene>
    <name evidence="1" type="ORF">GCM10017781_17190</name>
    <name evidence="2" type="ORF">HNQ07_001521</name>
</gene>
<evidence type="ECO:0000313" key="3">
    <source>
        <dbReference type="Proteomes" id="UP000539473"/>
    </source>
</evidence>
<name>A0A7W8KGE4_9DEIO</name>
<evidence type="ECO:0000313" key="2">
    <source>
        <dbReference type="EMBL" id="MBB5376064.1"/>
    </source>
</evidence>
<reference evidence="1" key="4">
    <citation type="submission" date="2024-05" db="EMBL/GenBank/DDBJ databases">
        <authorList>
            <person name="Sun Q."/>
            <person name="Zhou Y."/>
        </authorList>
    </citation>
    <scope>NUCLEOTIDE SEQUENCE</scope>
    <source>
        <strain evidence="1">CGMCC 1.18437</strain>
    </source>
</reference>
<reference evidence="4" key="2">
    <citation type="journal article" date="2019" name="Int. J. Syst. Evol. Microbiol.">
        <title>The Global Catalogue of Microorganisms (GCM) 10K type strain sequencing project: providing services to taxonomists for standard genome sequencing and annotation.</title>
        <authorList>
            <consortium name="The Broad Institute Genomics Platform"/>
            <consortium name="The Broad Institute Genome Sequencing Center for Infectious Disease"/>
            <person name="Wu L."/>
            <person name="Ma J."/>
        </authorList>
    </citation>
    <scope>NUCLEOTIDE SEQUENCE [LARGE SCALE GENOMIC DNA]</scope>
    <source>
        <strain evidence="4">CGMCC 1.18437</strain>
    </source>
</reference>
<evidence type="ECO:0000313" key="1">
    <source>
        <dbReference type="EMBL" id="GHF41076.1"/>
    </source>
</evidence>
<reference evidence="1" key="1">
    <citation type="journal article" date="2014" name="Int. J. Syst. Evol. Microbiol.">
        <title>Complete genome of a new Firmicutes species belonging to the dominant human colonic microbiota ('Ruminococcus bicirculans') reveals two chromosomes and a selective capacity to utilize plant glucans.</title>
        <authorList>
            <consortium name="NISC Comparative Sequencing Program"/>
            <person name="Wegmann U."/>
            <person name="Louis P."/>
            <person name="Goesmann A."/>
            <person name="Henrissat B."/>
            <person name="Duncan S.H."/>
            <person name="Flint H.J."/>
        </authorList>
    </citation>
    <scope>NUCLEOTIDE SEQUENCE</scope>
    <source>
        <strain evidence="1">CGMCC 1.18437</strain>
    </source>
</reference>
<comment type="caution">
    <text evidence="2">The sequence shown here is derived from an EMBL/GenBank/DDBJ whole genome shotgun (WGS) entry which is preliminary data.</text>
</comment>
<organism evidence="2 3">
    <name type="scientific">Deinococcus metalli</name>
    <dbReference type="NCBI Taxonomy" id="1141878"/>
    <lineage>
        <taxon>Bacteria</taxon>
        <taxon>Thermotogati</taxon>
        <taxon>Deinococcota</taxon>
        <taxon>Deinococci</taxon>
        <taxon>Deinococcales</taxon>
        <taxon>Deinococcaceae</taxon>
        <taxon>Deinococcus</taxon>
    </lineage>
</organism>
<keyword evidence="4" id="KW-1185">Reference proteome</keyword>
<dbReference type="RefSeq" id="WP_184110341.1">
    <property type="nucleotide sequence ID" value="NZ_BNAJ01000003.1"/>
</dbReference>
<dbReference type="NCBIfam" id="NF038403">
    <property type="entry name" value="perm_prefix_1"/>
    <property type="match status" value="1"/>
</dbReference>
<dbReference type="InterPro" id="IPR047928">
    <property type="entry name" value="Perm_prefix_1"/>
</dbReference>
<dbReference type="AlphaFoldDB" id="A0A7W8KGE4"/>
<dbReference type="Proteomes" id="UP000539473">
    <property type="component" value="Unassembled WGS sequence"/>
</dbReference>